<proteinExistence type="predicted"/>
<reference evidence="2" key="1">
    <citation type="submission" date="2016-06" db="EMBL/GenBank/DDBJ databases">
        <title>Parallel loss of symbiosis genes in relatives of nitrogen-fixing non-legume Parasponia.</title>
        <authorList>
            <person name="Van Velzen R."/>
            <person name="Holmer R."/>
            <person name="Bu F."/>
            <person name="Rutten L."/>
            <person name="Van Zeijl A."/>
            <person name="Liu W."/>
            <person name="Santuari L."/>
            <person name="Cao Q."/>
            <person name="Sharma T."/>
            <person name="Shen D."/>
            <person name="Roswanjaya Y."/>
            <person name="Wardhani T."/>
            <person name="Kalhor M.S."/>
            <person name="Jansen J."/>
            <person name="Van den Hoogen J."/>
            <person name="Gungor B."/>
            <person name="Hartog M."/>
            <person name="Hontelez J."/>
            <person name="Verver J."/>
            <person name="Yang W.-C."/>
            <person name="Schijlen E."/>
            <person name="Repin R."/>
            <person name="Schilthuizen M."/>
            <person name="Schranz E."/>
            <person name="Heidstra R."/>
            <person name="Miyata K."/>
            <person name="Fedorova E."/>
            <person name="Kohlen W."/>
            <person name="Bisseling T."/>
            <person name="Smit S."/>
            <person name="Geurts R."/>
        </authorList>
    </citation>
    <scope>NUCLEOTIDE SEQUENCE [LARGE SCALE GENOMIC DNA]</scope>
    <source>
        <strain evidence="2">cv. WU1-14</strain>
    </source>
</reference>
<protein>
    <submittedName>
        <fullName evidence="1">Uncharacterized protein</fullName>
    </submittedName>
</protein>
<dbReference type="AlphaFoldDB" id="A0A2P5DXB8"/>
<organism evidence="1 2">
    <name type="scientific">Parasponia andersonii</name>
    <name type="common">Sponia andersonii</name>
    <dbReference type="NCBI Taxonomy" id="3476"/>
    <lineage>
        <taxon>Eukaryota</taxon>
        <taxon>Viridiplantae</taxon>
        <taxon>Streptophyta</taxon>
        <taxon>Embryophyta</taxon>
        <taxon>Tracheophyta</taxon>
        <taxon>Spermatophyta</taxon>
        <taxon>Magnoliopsida</taxon>
        <taxon>eudicotyledons</taxon>
        <taxon>Gunneridae</taxon>
        <taxon>Pentapetalae</taxon>
        <taxon>rosids</taxon>
        <taxon>fabids</taxon>
        <taxon>Rosales</taxon>
        <taxon>Cannabaceae</taxon>
        <taxon>Parasponia</taxon>
    </lineage>
</organism>
<dbReference type="Proteomes" id="UP000237105">
    <property type="component" value="Unassembled WGS sequence"/>
</dbReference>
<accession>A0A2P5DXB8</accession>
<sequence>SFLSVSPSLPPSLYFFFFSHNRLPTVFTLAAHRHMNSATKQANSYLGTTIIHQLHPRLPPLSKSNGKAPLDPFTDNYYSFSSLPKSRVACKTLRHLSLHFCFP</sequence>
<feature type="non-terminal residue" evidence="1">
    <location>
        <position position="1"/>
    </location>
</feature>
<gene>
    <name evidence="1" type="ORF">PanWU01x14_022740</name>
</gene>
<evidence type="ECO:0000313" key="2">
    <source>
        <dbReference type="Proteomes" id="UP000237105"/>
    </source>
</evidence>
<keyword evidence="2" id="KW-1185">Reference proteome</keyword>
<comment type="caution">
    <text evidence="1">The sequence shown here is derived from an EMBL/GenBank/DDBJ whole genome shotgun (WGS) entry which is preliminary data.</text>
</comment>
<evidence type="ECO:0000313" key="1">
    <source>
        <dbReference type="EMBL" id="PON77920.1"/>
    </source>
</evidence>
<dbReference type="EMBL" id="JXTB01000011">
    <property type="protein sequence ID" value="PON77920.1"/>
    <property type="molecule type" value="Genomic_DNA"/>
</dbReference>
<name>A0A2P5DXB8_PARAD</name>